<dbReference type="InterPro" id="IPR007497">
    <property type="entry name" value="SIMPL/DUF541"/>
</dbReference>
<name>A0A0A2M8F8_9FLAO</name>
<evidence type="ECO:0000256" key="1">
    <source>
        <dbReference type="SAM" id="SignalP"/>
    </source>
</evidence>
<dbReference type="RefSeq" id="WP_026981795.1">
    <property type="nucleotide sequence ID" value="NZ_JRLW01000017.1"/>
</dbReference>
<keyword evidence="1" id="KW-0732">Signal</keyword>
<protein>
    <submittedName>
        <fullName evidence="2">Membrane protein</fullName>
    </submittedName>
</protein>
<dbReference type="GO" id="GO:0006974">
    <property type="term" value="P:DNA damage response"/>
    <property type="evidence" value="ECO:0007669"/>
    <property type="project" value="TreeGrafter"/>
</dbReference>
<dbReference type="EMBL" id="JRLW01000017">
    <property type="protein sequence ID" value="KGO87921.1"/>
    <property type="molecule type" value="Genomic_DNA"/>
</dbReference>
<gene>
    <name evidence="2" type="ORF">Q764_12310</name>
</gene>
<dbReference type="Gene3D" id="3.30.70.2970">
    <property type="entry name" value="Protein of unknown function (DUF541), domain 2"/>
    <property type="match status" value="1"/>
</dbReference>
<feature type="chain" id="PRO_5001991054" evidence="1">
    <location>
        <begin position="20"/>
        <end position="228"/>
    </location>
</feature>
<proteinExistence type="predicted"/>
<dbReference type="PANTHER" id="PTHR34387">
    <property type="entry name" value="SLR1258 PROTEIN"/>
    <property type="match status" value="1"/>
</dbReference>
<evidence type="ECO:0000313" key="3">
    <source>
        <dbReference type="Proteomes" id="UP000030121"/>
    </source>
</evidence>
<dbReference type="OrthoDB" id="6021921at2"/>
<dbReference type="Gene3D" id="3.30.110.170">
    <property type="entry name" value="Protein of unknown function (DUF541), domain 1"/>
    <property type="match status" value="1"/>
</dbReference>
<dbReference type="AlphaFoldDB" id="A0A0A2M8F8"/>
<dbReference type="PANTHER" id="PTHR34387:SF1">
    <property type="entry name" value="PERIPLASMIC IMMUNOGENIC PROTEIN"/>
    <property type="match status" value="1"/>
</dbReference>
<evidence type="ECO:0000313" key="2">
    <source>
        <dbReference type="EMBL" id="KGO87921.1"/>
    </source>
</evidence>
<comment type="caution">
    <text evidence="2">The sequence shown here is derived from an EMBL/GenBank/DDBJ whole genome shotgun (WGS) entry which is preliminary data.</text>
</comment>
<dbReference type="STRING" id="1121899.GCA_000430025_02414"/>
<dbReference type="eggNOG" id="COG2968">
    <property type="taxonomic scope" value="Bacteria"/>
</dbReference>
<organism evidence="2 3">
    <name type="scientific">Flavobacterium suncheonense GH29-5 = DSM 17707</name>
    <dbReference type="NCBI Taxonomy" id="1121899"/>
    <lineage>
        <taxon>Bacteria</taxon>
        <taxon>Pseudomonadati</taxon>
        <taxon>Bacteroidota</taxon>
        <taxon>Flavobacteriia</taxon>
        <taxon>Flavobacteriales</taxon>
        <taxon>Flavobacteriaceae</taxon>
        <taxon>Flavobacterium</taxon>
    </lineage>
</organism>
<accession>A0A0A2M8F8</accession>
<dbReference type="Pfam" id="PF04402">
    <property type="entry name" value="SIMPL"/>
    <property type="match status" value="1"/>
</dbReference>
<reference evidence="2 3" key="1">
    <citation type="submission" date="2013-09" db="EMBL/GenBank/DDBJ databases">
        <authorList>
            <person name="Zeng Z."/>
            <person name="Chen C."/>
        </authorList>
    </citation>
    <scope>NUCLEOTIDE SEQUENCE [LARGE SCALE GENOMIC DNA]</scope>
    <source>
        <strain evidence="2 3">GH29-5</strain>
    </source>
</reference>
<dbReference type="InterPro" id="IPR052022">
    <property type="entry name" value="26kDa_periplasmic_antigen"/>
</dbReference>
<dbReference type="Proteomes" id="UP000030121">
    <property type="component" value="Unassembled WGS sequence"/>
</dbReference>
<feature type="signal peptide" evidence="1">
    <location>
        <begin position="1"/>
        <end position="19"/>
    </location>
</feature>
<keyword evidence="3" id="KW-1185">Reference proteome</keyword>
<sequence>MRKVILIAVTLFMTTFSNAQEMKTVQQIVVSGEGKIKVTPDQAIINVGVENTGNDAAEVKKKNDVAIDAILKYLKGAKIPASDYQTKQVSLFKNYDYEKKKHYYQASQMVSITLKDLSKYDAVMMGLVDAGVNTIHGVEFKTSKLAQYESEARVNAVQNAKAKALDYAGALNQKVGKTLLVTDNSSTYYPRPMYAAMKVEIDAGMPRETLAVGEIEVTANVTINFALE</sequence>